<evidence type="ECO:0000313" key="4">
    <source>
        <dbReference type="EMBL" id="GGL79132.1"/>
    </source>
</evidence>
<keyword evidence="5" id="KW-1185">Reference proteome</keyword>
<dbReference type="Proteomes" id="UP000639973">
    <property type="component" value="Unassembled WGS sequence"/>
</dbReference>
<evidence type="ECO:0000313" key="5">
    <source>
        <dbReference type="Proteomes" id="UP000639973"/>
    </source>
</evidence>
<organism evidence="4 5">
    <name type="scientific">Deinococcus aerolatus</name>
    <dbReference type="NCBI Taxonomy" id="522487"/>
    <lineage>
        <taxon>Bacteria</taxon>
        <taxon>Thermotogati</taxon>
        <taxon>Deinococcota</taxon>
        <taxon>Deinococci</taxon>
        <taxon>Deinococcales</taxon>
        <taxon>Deinococcaceae</taxon>
        <taxon>Deinococcus</taxon>
    </lineage>
</organism>
<reference evidence="5" key="1">
    <citation type="journal article" date="2019" name="Int. J. Syst. Evol. Microbiol.">
        <title>The Global Catalogue of Microorganisms (GCM) 10K type strain sequencing project: providing services to taxonomists for standard genome sequencing and annotation.</title>
        <authorList>
            <consortium name="The Broad Institute Genomics Platform"/>
            <consortium name="The Broad Institute Genome Sequencing Center for Infectious Disease"/>
            <person name="Wu L."/>
            <person name="Ma J."/>
        </authorList>
    </citation>
    <scope>NUCLEOTIDE SEQUENCE [LARGE SCALE GENOMIC DNA]</scope>
    <source>
        <strain evidence="5">JCM 15442</strain>
    </source>
</reference>
<dbReference type="EMBL" id="BMOL01000006">
    <property type="protein sequence ID" value="GGL79132.1"/>
    <property type="molecule type" value="Genomic_DNA"/>
</dbReference>
<proteinExistence type="inferred from homology"/>
<dbReference type="Gene3D" id="3.40.190.10">
    <property type="entry name" value="Periplasmic binding protein-like II"/>
    <property type="match status" value="2"/>
</dbReference>
<accession>A0ABQ2G764</accession>
<dbReference type="RefSeq" id="WP_188970762.1">
    <property type="nucleotide sequence ID" value="NZ_BMOL01000006.1"/>
</dbReference>
<comment type="similarity">
    <text evidence="2">Belongs to the bacterial solute-binding protein SsuA/TauA family.</text>
</comment>
<protein>
    <recommendedName>
        <fullName evidence="6">NitT/TauT family transport system substrate-binding protein</fullName>
    </recommendedName>
</protein>
<sequence length="318" mass="34049">MIRKLLFLLPLTLAGIGHAEKVRIGYVQVLPTALSLIAQEQGYYKDQGLDVELIPFGSGPVLMQALVGGKLDAAQVGFAPVYVWAARGAPVRVVAKAANADLSILVKSDSNIKGPGDLKNKRVGVLPPGSVPETLFSGLVLPKFGVDSKSVTIVNSEAPNLVGGLATNRFDAAVLLEPWTTIAQLQLPLREAYNINTLWKSSLGAVLAVHTSLINKQPETVKKLVAVQAKAVNFVKQQPEAAAEILARQFFPNGVKTEQGTVPGPQVVRAALKGLVYDAKITTADLKSAEEYGQLLQRLGNVDKTVPINQVVHQRFTR</sequence>
<evidence type="ECO:0000256" key="2">
    <source>
        <dbReference type="ARBA" id="ARBA00010742"/>
    </source>
</evidence>
<dbReference type="SUPFAM" id="SSF53850">
    <property type="entry name" value="Periplasmic binding protein-like II"/>
    <property type="match status" value="1"/>
</dbReference>
<comment type="caution">
    <text evidence="4">The sequence shown here is derived from an EMBL/GenBank/DDBJ whole genome shotgun (WGS) entry which is preliminary data.</text>
</comment>
<dbReference type="PANTHER" id="PTHR30024:SF47">
    <property type="entry name" value="TAURINE-BINDING PERIPLASMIC PROTEIN"/>
    <property type="match status" value="1"/>
</dbReference>
<keyword evidence="3" id="KW-0732">Signal</keyword>
<evidence type="ECO:0000256" key="3">
    <source>
        <dbReference type="ARBA" id="ARBA00022729"/>
    </source>
</evidence>
<evidence type="ECO:0008006" key="6">
    <source>
        <dbReference type="Google" id="ProtNLM"/>
    </source>
</evidence>
<dbReference type="Pfam" id="PF13379">
    <property type="entry name" value="NMT1_2"/>
    <property type="match status" value="1"/>
</dbReference>
<dbReference type="PANTHER" id="PTHR30024">
    <property type="entry name" value="ALIPHATIC SULFONATES-BINDING PROTEIN-RELATED"/>
    <property type="match status" value="1"/>
</dbReference>
<name>A0ABQ2G764_9DEIO</name>
<evidence type="ECO:0000256" key="1">
    <source>
        <dbReference type="ARBA" id="ARBA00004418"/>
    </source>
</evidence>
<gene>
    <name evidence="4" type="ORF">GCM10010840_16230</name>
</gene>
<comment type="subcellular location">
    <subcellularLocation>
        <location evidence="1">Periplasm</location>
    </subcellularLocation>
</comment>